<dbReference type="AlphaFoldDB" id="A0A7L5BWZ4"/>
<reference evidence="2 3" key="1">
    <citation type="submission" date="2020-02" db="EMBL/GenBank/DDBJ databases">
        <title>complete genome sequence of Rhodobacteraceae bacterium.</title>
        <authorList>
            <person name="Park J."/>
            <person name="Kim Y.-S."/>
            <person name="Kim K.-H."/>
        </authorList>
    </citation>
    <scope>NUCLEOTIDE SEQUENCE [LARGE SCALE GENOMIC DNA]</scope>
    <source>
        <strain evidence="2 3">RR4-56</strain>
    </source>
</reference>
<accession>A0A7L5BWZ4</accession>
<keyword evidence="1" id="KW-0472">Membrane</keyword>
<organism evidence="2 3">
    <name type="scientific">Pikeienuella piscinae</name>
    <dbReference type="NCBI Taxonomy" id="2748098"/>
    <lineage>
        <taxon>Bacteria</taxon>
        <taxon>Pseudomonadati</taxon>
        <taxon>Pseudomonadota</taxon>
        <taxon>Alphaproteobacteria</taxon>
        <taxon>Rhodobacterales</taxon>
        <taxon>Paracoccaceae</taxon>
        <taxon>Pikeienuella</taxon>
    </lineage>
</organism>
<dbReference type="Proteomes" id="UP000503336">
    <property type="component" value="Chromosome"/>
</dbReference>
<evidence type="ECO:0000256" key="1">
    <source>
        <dbReference type="SAM" id="Phobius"/>
    </source>
</evidence>
<protein>
    <recommendedName>
        <fullName evidence="4">DUF3971 domain-containing protein</fullName>
    </recommendedName>
</protein>
<keyword evidence="1" id="KW-0812">Transmembrane</keyword>
<evidence type="ECO:0000313" key="2">
    <source>
        <dbReference type="EMBL" id="QIE55348.1"/>
    </source>
</evidence>
<proteinExistence type="predicted"/>
<dbReference type="EMBL" id="CP049056">
    <property type="protein sequence ID" value="QIE55348.1"/>
    <property type="molecule type" value="Genomic_DNA"/>
</dbReference>
<keyword evidence="3" id="KW-1185">Reference proteome</keyword>
<evidence type="ECO:0008006" key="4">
    <source>
        <dbReference type="Google" id="ProtNLM"/>
    </source>
</evidence>
<name>A0A7L5BWZ4_9RHOB</name>
<gene>
    <name evidence="2" type="ORF">G5B40_07695</name>
</gene>
<evidence type="ECO:0000313" key="3">
    <source>
        <dbReference type="Proteomes" id="UP000503336"/>
    </source>
</evidence>
<feature type="transmembrane region" description="Helical" evidence="1">
    <location>
        <begin position="21"/>
        <end position="45"/>
    </location>
</feature>
<dbReference type="KEGG" id="hdh:G5B40_07695"/>
<keyword evidence="1" id="KW-1133">Transmembrane helix</keyword>
<dbReference type="RefSeq" id="WP_165097132.1">
    <property type="nucleotide sequence ID" value="NZ_CP049056.1"/>
</dbReference>
<sequence length="1145" mass="121455">MSEEKKSARTPRERRGLASRLGRIVGGVLSALLLVAILAPGAVYLRLVAGPIDLDPLLPLIEREASARLPGARLSIGSARIEFVTEDERGGAMITISDAVLIDDETGPFALAPELSARFRTSDLIAGRFIPSDVVLTGLSGRLVRAPSGAFRFGFGGLSDDASGDGAAAFERILLAATAAEPSADSDGADDGEGDDLFDAPGRRRLKLRDASILYLDQFADRVYRAEGVEITFWSGRRGLAARARVALDGGRHGQVSGDIRGRRVGADEIDLSVRFENASPGDIAGQIVALDWLAAFDAPVDGEIDLKMDMEGTLRALTGRFEAGVGRIAFDEETSEPISAAALDFTYQPETSRFQIDEASLDAERARFRAAGFVQVNRGDDSAPRDVVAQLDFDDIGVSAPEFFDAPLAYGEGRLTGRVTLDPLLIEIGELRLDRERMRLAAAGRLWPEVGGWRADMTIDGGDFTLDEMMAHWPRQAAPGAREWMLANMEAAEIVDANAVVRLGGGAEEELKIDFTFRDAVGYPLRPMPPIRGGVGSGQVDLKRFSLSLDEGHVRPVGGGVLELAGSTFVIADLDHPATPGTATIRATGAVADALALIDSEPLKLTSALGVPFGEVAGTAEIEAVTTIPLLKDLLLEDVAASATAVFHDVALTAPGLERLASADTLTLDASTTGFLLAGDVIVGTIPAEIVWREEFSPSERSITARADVTPARLAEFGIDQAWFSDGRAQVVATISPTAVSTQFSIETALDGATLSIPEIGWSKPAGAKGSLSAAGVLAGSRLTLDQFALRSADLVAAGAGATDAEGAPERVELTEFRYRGGVDLKLNAEREGRFWRIAVNGPFLDLTSLDDLIDEAISDGLDAPEAEAGPIAPFRVDAKIGELRVTEDRAFNDVEGFLRRTVVNEVVAAADARLAEGAPVSANLMRGPEGGRMRLRIDDAGRFLRDAKAFEDGSGGVLVLRADIAKGDPLRLSGDVRVRNIVIHKDAKLEQMLEGAELSDLREKMRDNGIVFDSILAPFSYENERIALDDAVAKGPSIGVNISGDYVIGEDRLDMSGVFTPLYRINSAVGGIPLIGKLLTGGDGQGLFAFTFSVNGPIATPDVYVNPLSVLAPGILRRIFEGAAEVEADASTSLTPLKDDTER</sequence>